<evidence type="ECO:0000313" key="2">
    <source>
        <dbReference type="Proteomes" id="UP001216907"/>
    </source>
</evidence>
<sequence length="143" mass="16075">MCFPPRVSIAAAILALLALGVSGCYTPPGESLERTYKTPLPKGVTVLHYYSDSYKDPQFLWVLSPAEKPFLDALIANAGLKPAAKGVEFGRIAAPGPFSWWDQEAIEKLPELYYRDPDPNDGSYYRIWVDRKANRLYILFMNT</sequence>
<dbReference type="RefSeq" id="WP_277863300.1">
    <property type="nucleotide sequence ID" value="NZ_JARRAG010000002.1"/>
</dbReference>
<evidence type="ECO:0008006" key="3">
    <source>
        <dbReference type="Google" id="ProtNLM"/>
    </source>
</evidence>
<reference evidence="1 2" key="1">
    <citation type="submission" date="2023-03" db="EMBL/GenBank/DDBJ databases">
        <title>Paludisphaera mucosa sp. nov. a novel planctomycete from northern fen.</title>
        <authorList>
            <person name="Ivanova A."/>
        </authorList>
    </citation>
    <scope>NUCLEOTIDE SEQUENCE [LARGE SCALE GENOMIC DNA]</scope>
    <source>
        <strain evidence="1 2">Pla2</strain>
    </source>
</reference>
<gene>
    <name evidence="1" type="ORF">PZE19_24850</name>
</gene>
<comment type="caution">
    <text evidence="1">The sequence shown here is derived from an EMBL/GenBank/DDBJ whole genome shotgun (WGS) entry which is preliminary data.</text>
</comment>
<dbReference type="EMBL" id="JARRAG010000002">
    <property type="protein sequence ID" value="MDG3007010.1"/>
    <property type="molecule type" value="Genomic_DNA"/>
</dbReference>
<accession>A0ABT6FHJ1</accession>
<dbReference type="PROSITE" id="PS51257">
    <property type="entry name" value="PROKAR_LIPOPROTEIN"/>
    <property type="match status" value="1"/>
</dbReference>
<protein>
    <recommendedName>
        <fullName evidence="3">Lipoprotein</fullName>
    </recommendedName>
</protein>
<organism evidence="1 2">
    <name type="scientific">Paludisphaera mucosa</name>
    <dbReference type="NCBI Taxonomy" id="3030827"/>
    <lineage>
        <taxon>Bacteria</taxon>
        <taxon>Pseudomonadati</taxon>
        <taxon>Planctomycetota</taxon>
        <taxon>Planctomycetia</taxon>
        <taxon>Isosphaerales</taxon>
        <taxon>Isosphaeraceae</taxon>
        <taxon>Paludisphaera</taxon>
    </lineage>
</organism>
<name>A0ABT6FHJ1_9BACT</name>
<dbReference type="Proteomes" id="UP001216907">
    <property type="component" value="Unassembled WGS sequence"/>
</dbReference>
<evidence type="ECO:0000313" key="1">
    <source>
        <dbReference type="EMBL" id="MDG3007010.1"/>
    </source>
</evidence>
<proteinExistence type="predicted"/>
<keyword evidence="2" id="KW-1185">Reference proteome</keyword>